<dbReference type="Pfam" id="PF24034">
    <property type="entry name" value="DUF7343"/>
    <property type="match status" value="1"/>
</dbReference>
<reference evidence="4" key="1">
    <citation type="submission" date="2023-07" db="EMBL/GenBank/DDBJ databases">
        <title>Novel species in the genus Lipingzhangella isolated from Sambhar Salt Lake.</title>
        <authorList>
            <person name="Jiya N."/>
            <person name="Kajale S."/>
            <person name="Sharma A."/>
        </authorList>
    </citation>
    <scope>NUCLEOTIDE SEQUENCE [LARGE SCALE GENOMIC DNA]</scope>
    <source>
        <strain evidence="4">LS1_29</strain>
    </source>
</reference>
<gene>
    <name evidence="3" type="ORF">RIF23_12075</name>
</gene>
<proteinExistence type="inferred from homology"/>
<dbReference type="SUPFAM" id="SSF46785">
    <property type="entry name" value="Winged helix' DNA-binding domain"/>
    <property type="match status" value="1"/>
</dbReference>
<dbReference type="InterPro" id="IPR036390">
    <property type="entry name" value="WH_DNA-bd_sf"/>
</dbReference>
<evidence type="ECO:0000259" key="2">
    <source>
        <dbReference type="SMART" id="SM00419"/>
    </source>
</evidence>
<dbReference type="InterPro" id="IPR043129">
    <property type="entry name" value="ATPase_NBD"/>
</dbReference>
<name>A0ABU2H6V4_9ACTN</name>
<sequence length="389" mass="40570">MSTEVPRPPGSQTSLRQANRERVVQLLRSSGTLTQAEIARNTGLSPATVSNVVRDLRAAGTVGVRATSATGRRARAVSLLREPGMVVALEFGVDQLAVLVADHDQRILAQERIPYDLAGEPERGLRRAAWLAETAMGQARVDRGMVTRGTIAFPGPIDPDTGEVGATTVLPRWSGTRPAAELATRLGITMVAENEANLAAVAEQGQGAARDSRAMVYVHLSHGVGAGIVLDGRLVTGVAGTAGEIGHVTLDERGQVCRCGNRGCLETLAGAPYLLAMVPRPTTDADTTAPATLHDIVRAAQQEDPGCTRVLAEAGYAVGRGVAVLVNVFNPDRVVVGGALARGGELVLEPLRRAVDLEALPSALNRAVVVPGQLADQAALRGAVQYALA</sequence>
<evidence type="ECO:0000313" key="4">
    <source>
        <dbReference type="Proteomes" id="UP001250214"/>
    </source>
</evidence>
<dbReference type="PANTHER" id="PTHR18964:SF173">
    <property type="entry name" value="GLUCOKINASE"/>
    <property type="match status" value="1"/>
</dbReference>
<feature type="domain" description="HTH crp-type" evidence="2">
    <location>
        <begin position="21"/>
        <end position="81"/>
    </location>
</feature>
<dbReference type="Gene3D" id="3.30.420.40">
    <property type="match status" value="2"/>
</dbReference>
<comment type="similarity">
    <text evidence="1">Belongs to the ROK (NagC/XylR) family.</text>
</comment>
<accession>A0ABU2H6V4</accession>
<organism evidence="3 4">
    <name type="scientific">Lipingzhangella rawalii</name>
    <dbReference type="NCBI Taxonomy" id="2055835"/>
    <lineage>
        <taxon>Bacteria</taxon>
        <taxon>Bacillati</taxon>
        <taxon>Actinomycetota</taxon>
        <taxon>Actinomycetes</taxon>
        <taxon>Streptosporangiales</taxon>
        <taxon>Nocardiopsidaceae</taxon>
        <taxon>Lipingzhangella</taxon>
    </lineage>
</organism>
<comment type="caution">
    <text evidence="3">The sequence shown here is derived from an EMBL/GenBank/DDBJ whole genome shotgun (WGS) entry which is preliminary data.</text>
</comment>
<dbReference type="InterPro" id="IPR000600">
    <property type="entry name" value="ROK"/>
</dbReference>
<protein>
    <submittedName>
        <fullName evidence="3">ROK family transcriptional regulator</fullName>
    </submittedName>
</protein>
<dbReference type="InterPro" id="IPR049874">
    <property type="entry name" value="ROK_cs"/>
</dbReference>
<dbReference type="InterPro" id="IPR012318">
    <property type="entry name" value="HTH_CRP"/>
</dbReference>
<dbReference type="PROSITE" id="PS01125">
    <property type="entry name" value="ROK"/>
    <property type="match status" value="1"/>
</dbReference>
<dbReference type="RefSeq" id="WP_310912587.1">
    <property type="nucleotide sequence ID" value="NZ_JAVLVT010000005.1"/>
</dbReference>
<dbReference type="SUPFAM" id="SSF53067">
    <property type="entry name" value="Actin-like ATPase domain"/>
    <property type="match status" value="1"/>
</dbReference>
<dbReference type="InterPro" id="IPR036388">
    <property type="entry name" value="WH-like_DNA-bd_sf"/>
</dbReference>
<dbReference type="Gene3D" id="1.10.10.10">
    <property type="entry name" value="Winged helix-like DNA-binding domain superfamily/Winged helix DNA-binding domain"/>
    <property type="match status" value="1"/>
</dbReference>
<dbReference type="Proteomes" id="UP001250214">
    <property type="component" value="Unassembled WGS sequence"/>
</dbReference>
<dbReference type="PANTHER" id="PTHR18964">
    <property type="entry name" value="ROK (REPRESSOR, ORF, KINASE) FAMILY"/>
    <property type="match status" value="1"/>
</dbReference>
<dbReference type="Pfam" id="PF00480">
    <property type="entry name" value="ROK"/>
    <property type="match status" value="1"/>
</dbReference>
<keyword evidence="4" id="KW-1185">Reference proteome</keyword>
<dbReference type="SMART" id="SM00419">
    <property type="entry name" value="HTH_CRP"/>
    <property type="match status" value="1"/>
</dbReference>
<evidence type="ECO:0000313" key="3">
    <source>
        <dbReference type="EMBL" id="MDS1271036.1"/>
    </source>
</evidence>
<dbReference type="EMBL" id="JAVLVT010000005">
    <property type="protein sequence ID" value="MDS1271036.1"/>
    <property type="molecule type" value="Genomic_DNA"/>
</dbReference>
<dbReference type="InterPro" id="IPR055767">
    <property type="entry name" value="DUF7343"/>
</dbReference>
<evidence type="ECO:0000256" key="1">
    <source>
        <dbReference type="ARBA" id="ARBA00006479"/>
    </source>
</evidence>